<dbReference type="PANTHER" id="PTHR12526:SF630">
    <property type="entry name" value="GLYCOSYLTRANSFERASE"/>
    <property type="match status" value="1"/>
</dbReference>
<dbReference type="InterPro" id="IPR001296">
    <property type="entry name" value="Glyco_trans_1"/>
</dbReference>
<dbReference type="CDD" id="cd03811">
    <property type="entry name" value="GT4_GT28_WabH-like"/>
    <property type="match status" value="1"/>
</dbReference>
<sequence>MKKIKLFVFIPSLKGGGAERVSSKIASRLDPKLFDTTLVVGKKEGEYVSALPANLAVRDLGKVHVRGCIVPLAFLFRREKPDAVISFMHHSNIAVLLAKAISMSDVKIITAERNVMEYVYEHVPKIVLPFVRFLYRLSAASLGGSRGLQKNVQAFLRIPEDKFRVIYNPIDFDFIQNKAKELTHHPWLQDNYPPVVLGVGRLVPQKDFATLIQAFARAEKPEGTKLIILGQGPLRDDLLGLVKKLEIAKYVDLPGFQKNPYSFFANADVFVLSSLWEGFGNVIPEAFALGVPVVSTDCNYGPNEIVHNGINGLLVPPGDIEAMARGIERMLRDREFALRCGVNARKESESLSIENIVKQYQDFVNFVIKRK</sequence>
<comment type="caution">
    <text evidence="3">The sequence shown here is derived from an EMBL/GenBank/DDBJ whole genome shotgun (WGS) entry which is preliminary data.</text>
</comment>
<dbReference type="Gene3D" id="3.40.50.2000">
    <property type="entry name" value="Glycogen Phosphorylase B"/>
    <property type="match status" value="2"/>
</dbReference>
<evidence type="ECO:0000313" key="3">
    <source>
        <dbReference type="EMBL" id="OGI67962.1"/>
    </source>
</evidence>
<dbReference type="InterPro" id="IPR028098">
    <property type="entry name" value="Glyco_trans_4-like_N"/>
</dbReference>
<feature type="domain" description="Glycosyltransferase subfamily 4-like N-terminal" evidence="2">
    <location>
        <begin position="16"/>
        <end position="173"/>
    </location>
</feature>
<organism evidence="3 4">
    <name type="scientific">Candidatus Nomurabacteria bacterium RIFCSPHIGHO2_01_FULL_42_15</name>
    <dbReference type="NCBI Taxonomy" id="1801742"/>
    <lineage>
        <taxon>Bacteria</taxon>
        <taxon>Candidatus Nomuraibacteriota</taxon>
    </lineage>
</organism>
<reference evidence="3 4" key="1">
    <citation type="journal article" date="2016" name="Nat. Commun.">
        <title>Thousands of microbial genomes shed light on interconnected biogeochemical processes in an aquifer system.</title>
        <authorList>
            <person name="Anantharaman K."/>
            <person name="Brown C.T."/>
            <person name="Hug L.A."/>
            <person name="Sharon I."/>
            <person name="Castelle C.J."/>
            <person name="Probst A.J."/>
            <person name="Thomas B.C."/>
            <person name="Singh A."/>
            <person name="Wilkins M.J."/>
            <person name="Karaoz U."/>
            <person name="Brodie E.L."/>
            <person name="Williams K.H."/>
            <person name="Hubbard S.S."/>
            <person name="Banfield J.F."/>
        </authorList>
    </citation>
    <scope>NUCLEOTIDE SEQUENCE [LARGE SCALE GENOMIC DNA]</scope>
</reference>
<name>A0A1F6VED9_9BACT</name>
<dbReference type="AlphaFoldDB" id="A0A1F6VED9"/>
<dbReference type="Pfam" id="PF00534">
    <property type="entry name" value="Glycos_transf_1"/>
    <property type="match status" value="1"/>
</dbReference>
<dbReference type="PANTHER" id="PTHR12526">
    <property type="entry name" value="GLYCOSYLTRANSFERASE"/>
    <property type="match status" value="1"/>
</dbReference>
<feature type="domain" description="Glycosyl transferase family 1" evidence="1">
    <location>
        <begin position="188"/>
        <end position="346"/>
    </location>
</feature>
<evidence type="ECO:0008006" key="5">
    <source>
        <dbReference type="Google" id="ProtNLM"/>
    </source>
</evidence>
<dbReference type="SUPFAM" id="SSF53756">
    <property type="entry name" value="UDP-Glycosyltransferase/glycogen phosphorylase"/>
    <property type="match status" value="1"/>
</dbReference>
<dbReference type="Proteomes" id="UP000178235">
    <property type="component" value="Unassembled WGS sequence"/>
</dbReference>
<protein>
    <recommendedName>
        <fullName evidence="5">Glycosyl transferase family 1 domain-containing protein</fullName>
    </recommendedName>
</protein>
<evidence type="ECO:0000313" key="4">
    <source>
        <dbReference type="Proteomes" id="UP000178235"/>
    </source>
</evidence>
<dbReference type="Pfam" id="PF13439">
    <property type="entry name" value="Glyco_transf_4"/>
    <property type="match status" value="1"/>
</dbReference>
<accession>A0A1F6VED9</accession>
<dbReference type="EMBL" id="MFTS01000007">
    <property type="protein sequence ID" value="OGI67962.1"/>
    <property type="molecule type" value="Genomic_DNA"/>
</dbReference>
<proteinExistence type="predicted"/>
<evidence type="ECO:0000259" key="2">
    <source>
        <dbReference type="Pfam" id="PF13439"/>
    </source>
</evidence>
<dbReference type="GO" id="GO:0016757">
    <property type="term" value="F:glycosyltransferase activity"/>
    <property type="evidence" value="ECO:0007669"/>
    <property type="project" value="InterPro"/>
</dbReference>
<evidence type="ECO:0000259" key="1">
    <source>
        <dbReference type="Pfam" id="PF00534"/>
    </source>
</evidence>
<gene>
    <name evidence="3" type="ORF">A2738_03900</name>
</gene>